<keyword evidence="5" id="KW-0378">Hydrolase</keyword>
<keyword evidence="7 9" id="KW-0573">Peptidoglycan synthesis</keyword>
<keyword evidence="3" id="KW-0328">Glycosyltransferase</keyword>
<sequence length="247" mass="27318">MIRKAERQLSKTTLSRPLARRAFLVGASAFTLAGCVSTRQPVPMMAPVVKVEPEPAVPLMYTAMPNEPFPIPEVDVSQVDRRFWRTEVDYPTEEGPGTLIVDTPGKYLYHVKPEGRATRYGIGVGREGFAWSGRAIVAYKRKWPRWTPPDSMVARQPELEPYSIANGGMDPGLNNPLGSRALYIHEGGRDTLYRLHGTPEAFSIGHAVSSGCIRLLNQDVIHLHDEVRDGSPIVVIPDPMMSYLAVG</sequence>
<evidence type="ECO:0000256" key="3">
    <source>
        <dbReference type="ARBA" id="ARBA00022676"/>
    </source>
</evidence>
<feature type="active site" description="Proton donor/acceptor" evidence="9">
    <location>
        <position position="196"/>
    </location>
</feature>
<proteinExistence type="inferred from homology"/>
<keyword evidence="11" id="KW-0012">Acyltransferase</keyword>
<evidence type="ECO:0000256" key="1">
    <source>
        <dbReference type="ARBA" id="ARBA00004752"/>
    </source>
</evidence>
<evidence type="ECO:0000256" key="9">
    <source>
        <dbReference type="PROSITE-ProRule" id="PRU01373"/>
    </source>
</evidence>
<keyword evidence="6 9" id="KW-0133">Cell shape</keyword>
<evidence type="ECO:0000256" key="8">
    <source>
        <dbReference type="ARBA" id="ARBA00023316"/>
    </source>
</evidence>
<dbReference type="Proteomes" id="UP001597353">
    <property type="component" value="Unassembled WGS sequence"/>
</dbReference>
<evidence type="ECO:0000313" key="12">
    <source>
        <dbReference type="Proteomes" id="UP001597353"/>
    </source>
</evidence>
<comment type="similarity">
    <text evidence="2">Belongs to the YkuD family.</text>
</comment>
<dbReference type="EC" id="2.3.2.-" evidence="11"/>
<comment type="pathway">
    <text evidence="1 9">Cell wall biogenesis; peptidoglycan biosynthesis.</text>
</comment>
<keyword evidence="4 11" id="KW-0808">Transferase</keyword>
<comment type="caution">
    <text evidence="11">The sequence shown here is derived from an EMBL/GenBank/DDBJ whole genome shotgun (WGS) entry which is preliminary data.</text>
</comment>
<evidence type="ECO:0000256" key="4">
    <source>
        <dbReference type="ARBA" id="ARBA00022679"/>
    </source>
</evidence>
<feature type="domain" description="L,D-TPase catalytic" evidence="10">
    <location>
        <begin position="97"/>
        <end position="236"/>
    </location>
</feature>
<reference evidence="12" key="1">
    <citation type="journal article" date="2019" name="Int. J. Syst. Evol. Microbiol.">
        <title>The Global Catalogue of Microorganisms (GCM) 10K type strain sequencing project: providing services to taxonomists for standard genome sequencing and annotation.</title>
        <authorList>
            <consortium name="The Broad Institute Genomics Platform"/>
            <consortium name="The Broad Institute Genome Sequencing Center for Infectious Disease"/>
            <person name="Wu L."/>
            <person name="Ma J."/>
        </authorList>
    </citation>
    <scope>NUCLEOTIDE SEQUENCE [LARGE SCALE GENOMIC DNA]</scope>
    <source>
        <strain evidence="12">CGMCC 4.7242</strain>
    </source>
</reference>
<evidence type="ECO:0000256" key="2">
    <source>
        <dbReference type="ARBA" id="ARBA00005992"/>
    </source>
</evidence>
<dbReference type="PROSITE" id="PS51257">
    <property type="entry name" value="PROKAR_LIPOPROTEIN"/>
    <property type="match status" value="1"/>
</dbReference>
<dbReference type="GO" id="GO:0016746">
    <property type="term" value="F:acyltransferase activity"/>
    <property type="evidence" value="ECO:0007669"/>
    <property type="project" value="UniProtKB-KW"/>
</dbReference>
<keyword evidence="8 9" id="KW-0961">Cell wall biogenesis/degradation</keyword>
<evidence type="ECO:0000259" key="10">
    <source>
        <dbReference type="PROSITE" id="PS52029"/>
    </source>
</evidence>
<evidence type="ECO:0000313" key="11">
    <source>
        <dbReference type="EMBL" id="MFD1914528.1"/>
    </source>
</evidence>
<organism evidence="11 12">
    <name type="scientific">Halodurantibacterium flavum</name>
    <dbReference type="NCBI Taxonomy" id="1382802"/>
    <lineage>
        <taxon>Bacteria</taxon>
        <taxon>Pseudomonadati</taxon>
        <taxon>Pseudomonadota</taxon>
        <taxon>Alphaproteobacteria</taxon>
        <taxon>Rhodobacterales</taxon>
        <taxon>Paracoccaceae</taxon>
        <taxon>Halodurantibacterium</taxon>
    </lineage>
</organism>
<dbReference type="EMBL" id="JBHUGH010000038">
    <property type="protein sequence ID" value="MFD1914528.1"/>
    <property type="molecule type" value="Genomic_DNA"/>
</dbReference>
<dbReference type="SUPFAM" id="SSF141523">
    <property type="entry name" value="L,D-transpeptidase catalytic domain-like"/>
    <property type="match status" value="1"/>
</dbReference>
<feature type="active site" description="Nucleophile" evidence="9">
    <location>
        <position position="212"/>
    </location>
</feature>
<accession>A0ABW4SBN1</accession>
<dbReference type="CDD" id="cd16913">
    <property type="entry name" value="YkuD_like"/>
    <property type="match status" value="1"/>
</dbReference>
<protein>
    <submittedName>
        <fullName evidence="11">L,D-transpeptidase</fullName>
        <ecNumber evidence="11">2.3.2.-</ecNumber>
    </submittedName>
</protein>
<dbReference type="InterPro" id="IPR050979">
    <property type="entry name" value="LD-transpeptidase"/>
</dbReference>
<name>A0ABW4SBN1_9RHOB</name>
<dbReference type="Pfam" id="PF03734">
    <property type="entry name" value="YkuD"/>
    <property type="match status" value="1"/>
</dbReference>
<evidence type="ECO:0000256" key="7">
    <source>
        <dbReference type="ARBA" id="ARBA00022984"/>
    </source>
</evidence>
<dbReference type="InterPro" id="IPR038063">
    <property type="entry name" value="Transpep_catalytic_dom"/>
</dbReference>
<keyword evidence="12" id="KW-1185">Reference proteome</keyword>
<dbReference type="PROSITE" id="PS52029">
    <property type="entry name" value="LD_TPASE"/>
    <property type="match status" value="1"/>
</dbReference>
<dbReference type="Gene3D" id="2.40.440.10">
    <property type="entry name" value="L,D-transpeptidase catalytic domain-like"/>
    <property type="match status" value="1"/>
</dbReference>
<dbReference type="RefSeq" id="WP_183319010.1">
    <property type="nucleotide sequence ID" value="NZ_JBHUGH010000038.1"/>
</dbReference>
<evidence type="ECO:0000256" key="6">
    <source>
        <dbReference type="ARBA" id="ARBA00022960"/>
    </source>
</evidence>
<gene>
    <name evidence="11" type="ORF">ACFSGJ_20195</name>
</gene>
<dbReference type="PANTHER" id="PTHR30582">
    <property type="entry name" value="L,D-TRANSPEPTIDASE"/>
    <property type="match status" value="1"/>
</dbReference>
<dbReference type="PANTHER" id="PTHR30582:SF24">
    <property type="entry name" value="L,D-TRANSPEPTIDASE ERFK_SRFK-RELATED"/>
    <property type="match status" value="1"/>
</dbReference>
<dbReference type="InterPro" id="IPR005490">
    <property type="entry name" value="LD_TPept_cat_dom"/>
</dbReference>
<evidence type="ECO:0000256" key="5">
    <source>
        <dbReference type="ARBA" id="ARBA00022801"/>
    </source>
</evidence>